<feature type="non-terminal residue" evidence="2">
    <location>
        <position position="193"/>
    </location>
</feature>
<dbReference type="InterPro" id="IPR029039">
    <property type="entry name" value="Flavoprotein-like_sf"/>
</dbReference>
<sequence>MELTSTASWELLLLCWSLAAIAVAAVRWHLQGRRGTGEKTLKEGTLDLSSTVESSRECCCACNTAGTVAMSNIGKEACCKQREVKKILVAYATQSNTAYKLSNKLVALLSVALREKEAVHPAGGSLAAASAGTCCSQGAAMSSVSTPEIKLLQLKEEDGQCSSEHLLESGDYGLVVFLVSTHPGGNAPGPSRG</sequence>
<reference evidence="3" key="1">
    <citation type="submission" date="2011-07" db="EMBL/GenBank/DDBJ databases">
        <title>Divergent evolution of antigenic variation in African trypanosomes.</title>
        <authorList>
            <person name="Jackson A.P."/>
            <person name="Berry A."/>
            <person name="Allison H.C."/>
            <person name="Burton P."/>
            <person name="Anderson J."/>
            <person name="Aslett M."/>
            <person name="Brown R."/>
            <person name="Corton N."/>
            <person name="Harris D."/>
            <person name="Hauser H."/>
            <person name="Gamble J."/>
            <person name="Gilderthorp R."/>
            <person name="McQuillan J."/>
            <person name="Quail M.A."/>
            <person name="Sanders M."/>
            <person name="Van Tonder A."/>
            <person name="Ginger M.L."/>
            <person name="Donelson J.E."/>
            <person name="Field M.C."/>
            <person name="Barry J.D."/>
            <person name="Berriman M."/>
            <person name="Hertz-Fowler C."/>
        </authorList>
    </citation>
    <scope>NUCLEOTIDE SEQUENCE [LARGE SCALE GENOMIC DNA]</scope>
    <source>
        <strain evidence="3">IL3000</strain>
    </source>
</reference>
<gene>
    <name evidence="2" type="ORF">TCIL3000_0_52480</name>
</gene>
<dbReference type="Gene3D" id="3.40.50.360">
    <property type="match status" value="1"/>
</dbReference>
<evidence type="ECO:0000256" key="1">
    <source>
        <dbReference type="SAM" id="SignalP"/>
    </source>
</evidence>
<accession>F9WBL6</accession>
<evidence type="ECO:0000313" key="3">
    <source>
        <dbReference type="Proteomes" id="UP000000702"/>
    </source>
</evidence>
<keyword evidence="3" id="KW-1185">Reference proteome</keyword>
<name>F9WBL6_TRYCI</name>
<proteinExistence type="predicted"/>
<keyword evidence="1" id="KW-0732">Signal</keyword>
<evidence type="ECO:0000313" key="2">
    <source>
        <dbReference type="EMBL" id="CCD14649.1"/>
    </source>
</evidence>
<comment type="caution">
    <text evidence="2">The sequence shown here is derived from an EMBL/GenBank/DDBJ whole genome shotgun (WGS) entry which is preliminary data.</text>
</comment>
<dbReference type="Proteomes" id="UP000000702">
    <property type="component" value="Unassembled WGS sequence"/>
</dbReference>
<reference evidence="2 3" key="2">
    <citation type="journal article" date="2012" name="Proc. Natl. Acad. Sci. U.S.A.">
        <title>Antigenic diversity is generated by distinct evolutionary mechanisms in African trypanosome species.</title>
        <authorList>
            <person name="Jackson A.P."/>
            <person name="Berry A."/>
            <person name="Aslett M."/>
            <person name="Allison H.C."/>
            <person name="Burton P."/>
            <person name="Vavrova-Anderson J."/>
            <person name="Brown R."/>
            <person name="Browne H."/>
            <person name="Corton N."/>
            <person name="Hauser H."/>
            <person name="Gamble J."/>
            <person name="Gilderthorp R."/>
            <person name="Marcello L."/>
            <person name="McQuillan J."/>
            <person name="Otto T.D."/>
            <person name="Quail M.A."/>
            <person name="Sanders M.J."/>
            <person name="van Tonder A."/>
            <person name="Ginger M.L."/>
            <person name="Field M.C."/>
            <person name="Barry J.D."/>
            <person name="Hertz-Fowler C."/>
            <person name="Berriman M."/>
        </authorList>
    </citation>
    <scope>NUCLEOTIDE SEQUENCE [LARGE SCALE GENOMIC DNA]</scope>
    <source>
        <strain evidence="2 3">IL3000</strain>
    </source>
</reference>
<feature type="chain" id="PRO_5003390111" evidence="1">
    <location>
        <begin position="26"/>
        <end position="193"/>
    </location>
</feature>
<protein>
    <submittedName>
        <fullName evidence="2">WGS project CAEQ00000000 data, annotated contig 2120</fullName>
    </submittedName>
</protein>
<feature type="signal peptide" evidence="1">
    <location>
        <begin position="1"/>
        <end position="25"/>
    </location>
</feature>
<dbReference type="AlphaFoldDB" id="F9WBL6"/>
<dbReference type="EMBL" id="CAEQ01001597">
    <property type="protein sequence ID" value="CCD14649.1"/>
    <property type="molecule type" value="Genomic_DNA"/>
</dbReference>
<organism evidence="2 3">
    <name type="scientific">Trypanosoma congolense (strain IL3000)</name>
    <dbReference type="NCBI Taxonomy" id="1068625"/>
    <lineage>
        <taxon>Eukaryota</taxon>
        <taxon>Discoba</taxon>
        <taxon>Euglenozoa</taxon>
        <taxon>Kinetoplastea</taxon>
        <taxon>Metakinetoplastina</taxon>
        <taxon>Trypanosomatida</taxon>
        <taxon>Trypanosomatidae</taxon>
        <taxon>Trypanosoma</taxon>
        <taxon>Nannomonas</taxon>
    </lineage>
</organism>
<dbReference type="VEuPathDB" id="TriTrypDB:TcIL3000_0_52480"/>